<dbReference type="InterPro" id="IPR035979">
    <property type="entry name" value="RBD_domain_sf"/>
</dbReference>
<feature type="compositionally biased region" description="Low complexity" evidence="2">
    <location>
        <begin position="302"/>
        <end position="321"/>
    </location>
</feature>
<feature type="transmembrane region" description="Helical" evidence="3">
    <location>
        <begin position="147"/>
        <end position="170"/>
    </location>
</feature>
<keyword evidence="1" id="KW-0694">RNA-binding</keyword>
<dbReference type="GO" id="GO:0003723">
    <property type="term" value="F:RNA binding"/>
    <property type="evidence" value="ECO:0007669"/>
    <property type="project" value="UniProtKB-UniRule"/>
</dbReference>
<dbReference type="InterPro" id="IPR000504">
    <property type="entry name" value="RRM_dom"/>
</dbReference>
<protein>
    <recommendedName>
        <fullName evidence="4">RRM domain-containing protein</fullName>
    </recommendedName>
</protein>
<dbReference type="InterPro" id="IPR050441">
    <property type="entry name" value="RBM"/>
</dbReference>
<dbReference type="InterPro" id="IPR012677">
    <property type="entry name" value="Nucleotide-bd_a/b_plait_sf"/>
</dbReference>
<dbReference type="PANTHER" id="PTHR48034">
    <property type="entry name" value="TRANSFORMER-2 SEX-DETERMINING PROTEIN-RELATED"/>
    <property type="match status" value="1"/>
</dbReference>
<keyword evidence="3" id="KW-0812">Transmembrane</keyword>
<dbReference type="AlphaFoldDB" id="A0A565ALL8"/>
<evidence type="ECO:0000313" key="6">
    <source>
        <dbReference type="Proteomes" id="UP000489600"/>
    </source>
</evidence>
<dbReference type="PROSITE" id="PS50102">
    <property type="entry name" value="RRM"/>
    <property type="match status" value="1"/>
</dbReference>
<dbReference type="SUPFAM" id="SSF54928">
    <property type="entry name" value="RNA-binding domain, RBD"/>
    <property type="match status" value="1"/>
</dbReference>
<feature type="compositionally biased region" description="Polar residues" evidence="2">
    <location>
        <begin position="40"/>
        <end position="49"/>
    </location>
</feature>
<feature type="region of interest" description="Disordered" evidence="2">
    <location>
        <begin position="224"/>
        <end position="321"/>
    </location>
</feature>
<dbReference type="Pfam" id="PF00076">
    <property type="entry name" value="RRM_1"/>
    <property type="match status" value="1"/>
</dbReference>
<evidence type="ECO:0000256" key="3">
    <source>
        <dbReference type="SAM" id="Phobius"/>
    </source>
</evidence>
<dbReference type="OrthoDB" id="6159137at2759"/>
<proteinExistence type="predicted"/>
<feature type="domain" description="RRM" evidence="4">
    <location>
        <begin position="46"/>
        <end position="124"/>
    </location>
</feature>
<feature type="region of interest" description="Disordered" evidence="2">
    <location>
        <begin position="1"/>
        <end position="49"/>
    </location>
</feature>
<feature type="compositionally biased region" description="Low complexity" evidence="2">
    <location>
        <begin position="1"/>
        <end position="16"/>
    </location>
</feature>
<comment type="caution">
    <text evidence="5">The sequence shown here is derived from an EMBL/GenBank/DDBJ whole genome shotgun (WGS) entry which is preliminary data.</text>
</comment>
<dbReference type="FunFam" id="3.30.70.330:FF:000790">
    <property type="entry name" value="Serine/arginine-rich splicing factor SR45a"/>
    <property type="match status" value="1"/>
</dbReference>
<gene>
    <name evidence="5" type="ORF">ANE_LOCUS742</name>
</gene>
<dbReference type="Proteomes" id="UP000489600">
    <property type="component" value="Unassembled WGS sequence"/>
</dbReference>
<evidence type="ECO:0000256" key="1">
    <source>
        <dbReference type="PROSITE-ProRule" id="PRU00176"/>
    </source>
</evidence>
<dbReference type="SMART" id="SM00360">
    <property type="entry name" value="RRM"/>
    <property type="match status" value="1"/>
</dbReference>
<dbReference type="EMBL" id="CABITT030000001">
    <property type="protein sequence ID" value="VVA90297.1"/>
    <property type="molecule type" value="Genomic_DNA"/>
</dbReference>
<evidence type="ECO:0000313" key="5">
    <source>
        <dbReference type="EMBL" id="VVA90297.1"/>
    </source>
</evidence>
<organism evidence="5 6">
    <name type="scientific">Arabis nemorensis</name>
    <dbReference type="NCBI Taxonomy" id="586526"/>
    <lineage>
        <taxon>Eukaryota</taxon>
        <taxon>Viridiplantae</taxon>
        <taxon>Streptophyta</taxon>
        <taxon>Embryophyta</taxon>
        <taxon>Tracheophyta</taxon>
        <taxon>Spermatophyta</taxon>
        <taxon>Magnoliopsida</taxon>
        <taxon>eudicotyledons</taxon>
        <taxon>Gunneridae</taxon>
        <taxon>Pentapetalae</taxon>
        <taxon>rosids</taxon>
        <taxon>malvids</taxon>
        <taxon>Brassicales</taxon>
        <taxon>Brassicaceae</taxon>
        <taxon>Arabideae</taxon>
        <taxon>Arabis</taxon>
    </lineage>
</organism>
<evidence type="ECO:0000256" key="2">
    <source>
        <dbReference type="SAM" id="MobiDB-lite"/>
    </source>
</evidence>
<name>A0A565ALL8_9BRAS</name>
<keyword evidence="3" id="KW-1133">Transmembrane helix</keyword>
<sequence length="321" mass="35239">MSYYSKRSRYSPSLSPYDKRRGRSISRSLSRSRSRSVSSDAENPGNSLYVTGLSHRVTERDLEDHFSKQGKVTDVHLVLDPWTRESRGFGFISMETVGDANRCIRYLDHSVLQGRVITVEKARRRRGRPPTPGKYLGLRAARGMTSVALAAIGLLATLPAGLLAALVVAVEATHPIEADHILQAIGGEDHHPTRLITGEADRTLIPDLHHLMIVTTGGATDPTHLTIGGVTGPGQGPTRLTTEHGTDHTLLTTGDETENTNESRYRSVSRSESPVSRSKSRSISPEKRRKESRSKSRRRDSQSSMSHSRSARSSTSRSVSP</sequence>
<feature type="compositionally biased region" description="Basic residues" evidence="2">
    <location>
        <begin position="20"/>
        <end position="34"/>
    </location>
</feature>
<feature type="compositionally biased region" description="Low complexity" evidence="2">
    <location>
        <begin position="266"/>
        <end position="283"/>
    </location>
</feature>
<reference evidence="5" key="1">
    <citation type="submission" date="2019-07" db="EMBL/GenBank/DDBJ databases">
        <authorList>
            <person name="Dittberner H."/>
        </authorList>
    </citation>
    <scope>NUCLEOTIDE SEQUENCE [LARGE SCALE GENOMIC DNA]</scope>
</reference>
<keyword evidence="3" id="KW-0472">Membrane</keyword>
<evidence type="ECO:0000259" key="4">
    <source>
        <dbReference type="PROSITE" id="PS50102"/>
    </source>
</evidence>
<dbReference type="Gene3D" id="3.30.70.330">
    <property type="match status" value="1"/>
</dbReference>
<keyword evidence="6" id="KW-1185">Reference proteome</keyword>
<accession>A0A565ALL8</accession>